<dbReference type="Pfam" id="PF24883">
    <property type="entry name" value="NPHP3_N"/>
    <property type="match status" value="1"/>
</dbReference>
<feature type="domain" description="Nephrocystin 3-like N-terminal" evidence="3">
    <location>
        <begin position="92"/>
        <end position="262"/>
    </location>
</feature>
<proteinExistence type="predicted"/>
<protein>
    <recommendedName>
        <fullName evidence="3">Nephrocystin 3-like N-terminal domain-containing protein</fullName>
    </recommendedName>
</protein>
<comment type="caution">
    <text evidence="4">The sequence shown here is derived from an EMBL/GenBank/DDBJ whole genome shotgun (WGS) entry which is preliminary data.</text>
</comment>
<sequence length="767" mass="87379">MATSDSNASALEPTRECPPSPHPMQRPPPTRMIVSHLTQNVTNIHNNSTPVPQGDILRLSDHACTEAYENKSDQFDELKCYPGTRKVLLDRLDTWLSAPLNNRRAIMWLDGPMGSGKSAAARSIAERMSLKDRLLGMFIFRRGEGGRGNATQFVTTLAYQMVSSIPGIRPLVAQQIALDPSIFRQSISHQLDVLVIEPLRRLRQTSGIDVTSLANVIIVDGLDECDDEKEGRENIQTSILNMLYRLTLNAEILPFAILVASRPEIHLKSWFRQNAHDNVTCRTTLDSSYKPHEDIQFFVTQSFLKLQETHPLRHHLPPSWPLEPEECHLTTKPTEDDIAKCKVVKDIVTWSSGQFIFPAVSMKFIASPRYLPHQRLEYIMQPTSYDTTDPNNPNTIVDNLYHQVLGATSDHEVTLKVLIYNSLGIHRRDLPLMRVLSVLQLSSAEFDHCIEQLESLASCGSTSHSFLRFYHTSLQIFLQDEKQSKQWCIQHPQRILDVATQASKLFREETYAGAQYSYLRIFIKALERVPVSMRSKPQNGNITEYNIFKQCVIQFCDFSSSPYHNPIMRFLTQMPLIVLLQTTFHGLRSIVLHSNDPDFSRINGKSPFNFHRYLQNIATLIKPDLDCHLSSPRAFAQFMLCLCDRPLSRISLPGGIHGARYNHNLRQIWDIGSEDDTCPALCLRETLSLFSIPSWDFLEESLLIIIGALGQPGFMSLPYFQIKLSTIHMLHFQIKVKAKIHIPQLGMRTQEAKASSLIEQYVLHYLK</sequence>
<dbReference type="SUPFAM" id="SSF52540">
    <property type="entry name" value="P-loop containing nucleoside triphosphate hydrolases"/>
    <property type="match status" value="1"/>
</dbReference>
<evidence type="ECO:0000256" key="1">
    <source>
        <dbReference type="ARBA" id="ARBA00022737"/>
    </source>
</evidence>
<evidence type="ECO:0000259" key="3">
    <source>
        <dbReference type="Pfam" id="PF24883"/>
    </source>
</evidence>
<gene>
    <name evidence="4" type="ORF">CVT24_009452</name>
</gene>
<dbReference type="InParanoid" id="A0A409WCG3"/>
<dbReference type="EMBL" id="NHTK01005596">
    <property type="protein sequence ID" value="PPQ76222.1"/>
    <property type="molecule type" value="Genomic_DNA"/>
</dbReference>
<reference evidence="4 5" key="1">
    <citation type="journal article" date="2018" name="Evol. Lett.">
        <title>Horizontal gene cluster transfer increased hallucinogenic mushroom diversity.</title>
        <authorList>
            <person name="Reynolds H.T."/>
            <person name="Vijayakumar V."/>
            <person name="Gluck-Thaler E."/>
            <person name="Korotkin H.B."/>
            <person name="Matheny P.B."/>
            <person name="Slot J.C."/>
        </authorList>
    </citation>
    <scope>NUCLEOTIDE SEQUENCE [LARGE SCALE GENOMIC DNA]</scope>
    <source>
        <strain evidence="4 5">2629</strain>
    </source>
</reference>
<dbReference type="Proteomes" id="UP000284842">
    <property type="component" value="Unassembled WGS sequence"/>
</dbReference>
<dbReference type="PANTHER" id="PTHR10039">
    <property type="entry name" value="AMELOGENIN"/>
    <property type="match status" value="1"/>
</dbReference>
<dbReference type="PANTHER" id="PTHR10039:SF17">
    <property type="entry name" value="FUNGAL STAND N-TERMINAL GOODBYE DOMAIN-CONTAINING PROTEIN-RELATED"/>
    <property type="match status" value="1"/>
</dbReference>
<dbReference type="CDD" id="cd02019">
    <property type="entry name" value="NK"/>
    <property type="match status" value="1"/>
</dbReference>
<keyword evidence="1" id="KW-0677">Repeat</keyword>
<evidence type="ECO:0000313" key="4">
    <source>
        <dbReference type="EMBL" id="PPQ76222.1"/>
    </source>
</evidence>
<accession>A0A409WCG3</accession>
<feature type="region of interest" description="Disordered" evidence="2">
    <location>
        <begin position="1"/>
        <end position="29"/>
    </location>
</feature>
<dbReference type="OrthoDB" id="5967843at2759"/>
<feature type="compositionally biased region" description="Pro residues" evidence="2">
    <location>
        <begin position="16"/>
        <end position="29"/>
    </location>
</feature>
<evidence type="ECO:0000256" key="2">
    <source>
        <dbReference type="SAM" id="MobiDB-lite"/>
    </source>
</evidence>
<dbReference type="InterPro" id="IPR027417">
    <property type="entry name" value="P-loop_NTPase"/>
</dbReference>
<dbReference type="InterPro" id="IPR056884">
    <property type="entry name" value="NPHP3-like_N"/>
</dbReference>
<keyword evidence="5" id="KW-1185">Reference proteome</keyword>
<dbReference type="AlphaFoldDB" id="A0A409WCG3"/>
<name>A0A409WCG3_9AGAR</name>
<organism evidence="4 5">
    <name type="scientific">Panaeolus cyanescens</name>
    <dbReference type="NCBI Taxonomy" id="181874"/>
    <lineage>
        <taxon>Eukaryota</taxon>
        <taxon>Fungi</taxon>
        <taxon>Dikarya</taxon>
        <taxon>Basidiomycota</taxon>
        <taxon>Agaricomycotina</taxon>
        <taxon>Agaricomycetes</taxon>
        <taxon>Agaricomycetidae</taxon>
        <taxon>Agaricales</taxon>
        <taxon>Agaricineae</taxon>
        <taxon>Galeropsidaceae</taxon>
        <taxon>Panaeolus</taxon>
    </lineage>
</organism>
<evidence type="ECO:0000313" key="5">
    <source>
        <dbReference type="Proteomes" id="UP000284842"/>
    </source>
</evidence>